<keyword evidence="7" id="KW-0539">Nucleus</keyword>
<dbReference type="GO" id="GO:0005634">
    <property type="term" value="C:nucleus"/>
    <property type="evidence" value="ECO:0007669"/>
    <property type="project" value="UniProtKB-SubCell"/>
</dbReference>
<reference evidence="14" key="1">
    <citation type="journal article" date="2018" name="Nat. Microbiol.">
        <title>Leveraging single-cell genomics to expand the fungal tree of life.</title>
        <authorList>
            <person name="Ahrendt S.R."/>
            <person name="Quandt C.A."/>
            <person name="Ciobanu D."/>
            <person name="Clum A."/>
            <person name="Salamov A."/>
            <person name="Andreopoulos B."/>
            <person name="Cheng J.F."/>
            <person name="Woyke T."/>
            <person name="Pelin A."/>
            <person name="Henrissat B."/>
            <person name="Reynolds N.K."/>
            <person name="Benny G.L."/>
            <person name="Smith M.E."/>
            <person name="James T.Y."/>
            <person name="Grigoriev I.V."/>
        </authorList>
    </citation>
    <scope>NUCLEOTIDE SEQUENCE [LARGE SCALE GENOMIC DNA]</scope>
</reference>
<dbReference type="Pfam" id="PF13649">
    <property type="entry name" value="Methyltransf_25"/>
    <property type="match status" value="1"/>
</dbReference>
<dbReference type="InterPro" id="IPR029063">
    <property type="entry name" value="SAM-dependent_MTases_sf"/>
</dbReference>
<name>A0A4P9Y3B7_9FUNG</name>
<dbReference type="GO" id="GO:0035242">
    <property type="term" value="F:protein-arginine omega-N asymmetric methyltransferase activity"/>
    <property type="evidence" value="ECO:0007669"/>
    <property type="project" value="UniProtKB-EC"/>
</dbReference>
<keyword evidence="3" id="KW-0597">Phosphoprotein</keyword>
<keyword evidence="5 10" id="KW-0808">Transferase</keyword>
<evidence type="ECO:0000256" key="10">
    <source>
        <dbReference type="PROSITE-ProRule" id="PRU01015"/>
    </source>
</evidence>
<dbReference type="GO" id="GO:0032259">
    <property type="term" value="P:methylation"/>
    <property type="evidence" value="ECO:0007669"/>
    <property type="project" value="UniProtKB-KW"/>
</dbReference>
<dbReference type="PANTHER" id="PTHR11006:SF123">
    <property type="entry name" value="RIBOSOMAL PROTEIN ARGININE N-METHYLTRANSFERASE RMT3"/>
    <property type="match status" value="1"/>
</dbReference>
<dbReference type="Gene3D" id="2.70.160.11">
    <property type="entry name" value="Hnrnp arginine n-methyltransferase1"/>
    <property type="match status" value="1"/>
</dbReference>
<dbReference type="InterPro" id="IPR025799">
    <property type="entry name" value="Arg_MeTrfase"/>
</dbReference>
<keyword evidence="6 10" id="KW-0949">S-adenosyl-L-methionine</keyword>
<dbReference type="Proteomes" id="UP000267251">
    <property type="component" value="Unassembled WGS sequence"/>
</dbReference>
<evidence type="ECO:0000256" key="2">
    <source>
        <dbReference type="ARBA" id="ARBA00011925"/>
    </source>
</evidence>
<dbReference type="SUPFAM" id="SSF53335">
    <property type="entry name" value="S-adenosyl-L-methionine-dependent methyltransferases"/>
    <property type="match status" value="1"/>
</dbReference>
<gene>
    <name evidence="13" type="ORF">BJ684DRAFT_10502</name>
</gene>
<evidence type="ECO:0000259" key="12">
    <source>
        <dbReference type="Pfam" id="PF22528"/>
    </source>
</evidence>
<dbReference type="InterPro" id="IPR055135">
    <property type="entry name" value="PRMT_dom"/>
</dbReference>
<proteinExistence type="predicted"/>
<dbReference type="PANTHER" id="PTHR11006">
    <property type="entry name" value="PROTEIN ARGININE N-METHYLTRANSFERASE"/>
    <property type="match status" value="1"/>
</dbReference>
<protein>
    <recommendedName>
        <fullName evidence="2">type I protein arginine methyltransferase</fullName>
        <ecNumber evidence="2">2.1.1.319</ecNumber>
    </recommendedName>
</protein>
<comment type="catalytic activity">
    <reaction evidence="8">
        <text>L-arginyl-[protein] + 2 S-adenosyl-L-methionine = N(omega),N(omega)-dimethyl-L-arginyl-[protein] + 2 S-adenosyl-L-homocysteine + 2 H(+)</text>
        <dbReference type="Rhea" id="RHEA:48096"/>
        <dbReference type="Rhea" id="RHEA-COMP:10532"/>
        <dbReference type="Rhea" id="RHEA-COMP:11991"/>
        <dbReference type="ChEBI" id="CHEBI:15378"/>
        <dbReference type="ChEBI" id="CHEBI:29965"/>
        <dbReference type="ChEBI" id="CHEBI:57856"/>
        <dbReference type="ChEBI" id="CHEBI:59789"/>
        <dbReference type="ChEBI" id="CHEBI:61897"/>
        <dbReference type="EC" id="2.1.1.319"/>
    </reaction>
    <physiologicalReaction direction="left-to-right" evidence="8">
        <dbReference type="Rhea" id="RHEA:48097"/>
    </physiologicalReaction>
</comment>
<evidence type="ECO:0000256" key="4">
    <source>
        <dbReference type="ARBA" id="ARBA00022603"/>
    </source>
</evidence>
<keyword evidence="14" id="KW-1185">Reference proteome</keyword>
<dbReference type="Pfam" id="PF22528">
    <property type="entry name" value="PRMT_C"/>
    <property type="match status" value="1"/>
</dbReference>
<sequence>MTLKAKEGELARAQHQHEEYRQIVKEQFYDPLERSVPEPKAATSTGTAPQSDYYFTSYAHYEIHEQMLKDRVRTESYRDFMYENKNAFKDKVVLDVGCGTGILSMFAARSGARRVIAVDNSDIIHSARKIAKENGFDEEQLTFIRGKIEEIELPVQTVDIIISEWMGYFLLFEAMLDSVLTARDKYLAPGGFMAPSGSSIHLTLLEDEEYYNDRYTYWNDVYGFKMLTMRDPLFNEAGVDVVDGSGIISDSPSCLRDFDLNKVSSPELDFTAPFSIPVSRDARLHAFVGYFDIDFRGESSKPVDHPITFSTSANTTSTHWKQTILPLRNPLTLEAGDLVQGIFTCRKGIDNPRELDLTIDFWVTEADGETERVKRTGQTYQLR</sequence>
<dbReference type="OrthoDB" id="7848332at2759"/>
<evidence type="ECO:0000256" key="6">
    <source>
        <dbReference type="ARBA" id="ARBA00022691"/>
    </source>
</evidence>
<dbReference type="CDD" id="cd02440">
    <property type="entry name" value="AdoMet_MTases"/>
    <property type="match status" value="1"/>
</dbReference>
<evidence type="ECO:0000259" key="11">
    <source>
        <dbReference type="Pfam" id="PF13649"/>
    </source>
</evidence>
<comment type="catalytic activity">
    <reaction evidence="9">
        <text>L-arginyl-[protein] + S-adenosyl-L-methionine = N(omega)-methyl-L-arginyl-[protein] + S-adenosyl-L-homocysteine + H(+)</text>
        <dbReference type="Rhea" id="RHEA:48100"/>
        <dbReference type="Rhea" id="RHEA-COMP:10532"/>
        <dbReference type="Rhea" id="RHEA-COMP:11990"/>
        <dbReference type="ChEBI" id="CHEBI:15378"/>
        <dbReference type="ChEBI" id="CHEBI:29965"/>
        <dbReference type="ChEBI" id="CHEBI:57856"/>
        <dbReference type="ChEBI" id="CHEBI:59789"/>
        <dbReference type="ChEBI" id="CHEBI:65280"/>
    </reaction>
    <physiologicalReaction direction="left-to-right" evidence="9">
        <dbReference type="Rhea" id="RHEA:48101"/>
    </physiologicalReaction>
</comment>
<dbReference type="PROSITE" id="PS51678">
    <property type="entry name" value="SAM_MT_PRMT"/>
    <property type="match status" value="1"/>
</dbReference>
<dbReference type="GO" id="GO:0042054">
    <property type="term" value="F:histone methyltransferase activity"/>
    <property type="evidence" value="ECO:0007669"/>
    <property type="project" value="TreeGrafter"/>
</dbReference>
<feature type="domain" description="Protein arginine N-methyltransferase" evidence="12">
    <location>
        <begin position="199"/>
        <end position="364"/>
    </location>
</feature>
<evidence type="ECO:0000256" key="3">
    <source>
        <dbReference type="ARBA" id="ARBA00022553"/>
    </source>
</evidence>
<dbReference type="FunFam" id="3.40.50.150:FF:000034">
    <property type="entry name" value="Protein arginine N-methyltransferase 3"/>
    <property type="match status" value="1"/>
</dbReference>
<accession>A0A4P9Y3B7</accession>
<dbReference type="EMBL" id="KZ988103">
    <property type="protein sequence ID" value="RKP13122.1"/>
    <property type="molecule type" value="Genomic_DNA"/>
</dbReference>
<evidence type="ECO:0000256" key="1">
    <source>
        <dbReference type="ARBA" id="ARBA00004123"/>
    </source>
</evidence>
<comment type="subcellular location">
    <subcellularLocation>
        <location evidence="1">Nucleus</location>
    </subcellularLocation>
</comment>
<keyword evidence="4 10" id="KW-0489">Methyltransferase</keyword>
<evidence type="ECO:0000313" key="13">
    <source>
        <dbReference type="EMBL" id="RKP13122.1"/>
    </source>
</evidence>
<evidence type="ECO:0000256" key="9">
    <source>
        <dbReference type="ARBA" id="ARBA00049303"/>
    </source>
</evidence>
<dbReference type="InterPro" id="IPR041698">
    <property type="entry name" value="Methyltransf_25"/>
</dbReference>
<evidence type="ECO:0000256" key="5">
    <source>
        <dbReference type="ARBA" id="ARBA00022679"/>
    </source>
</evidence>
<organism evidence="13 14">
    <name type="scientific">Piptocephalis cylindrospora</name>
    <dbReference type="NCBI Taxonomy" id="1907219"/>
    <lineage>
        <taxon>Eukaryota</taxon>
        <taxon>Fungi</taxon>
        <taxon>Fungi incertae sedis</taxon>
        <taxon>Zoopagomycota</taxon>
        <taxon>Zoopagomycotina</taxon>
        <taxon>Zoopagomycetes</taxon>
        <taxon>Zoopagales</taxon>
        <taxon>Piptocephalidaceae</taxon>
        <taxon>Piptocephalis</taxon>
    </lineage>
</organism>
<dbReference type="EC" id="2.1.1.319" evidence="2"/>
<evidence type="ECO:0000313" key="14">
    <source>
        <dbReference type="Proteomes" id="UP000267251"/>
    </source>
</evidence>
<dbReference type="AlphaFoldDB" id="A0A4P9Y3B7"/>
<dbReference type="Gene3D" id="3.40.50.150">
    <property type="entry name" value="Vaccinia Virus protein VP39"/>
    <property type="match status" value="1"/>
</dbReference>
<evidence type="ECO:0000256" key="7">
    <source>
        <dbReference type="ARBA" id="ARBA00023242"/>
    </source>
</evidence>
<feature type="domain" description="Methyltransferase" evidence="11">
    <location>
        <begin position="93"/>
        <end position="191"/>
    </location>
</feature>
<evidence type="ECO:0000256" key="8">
    <source>
        <dbReference type="ARBA" id="ARBA00047384"/>
    </source>
</evidence>